<organism evidence="9 10">
    <name type="scientific">Coniochaeta ligniaria NRRL 30616</name>
    <dbReference type="NCBI Taxonomy" id="1408157"/>
    <lineage>
        <taxon>Eukaryota</taxon>
        <taxon>Fungi</taxon>
        <taxon>Dikarya</taxon>
        <taxon>Ascomycota</taxon>
        <taxon>Pezizomycotina</taxon>
        <taxon>Sordariomycetes</taxon>
        <taxon>Sordariomycetidae</taxon>
        <taxon>Coniochaetales</taxon>
        <taxon>Coniochaetaceae</taxon>
        <taxon>Coniochaeta</taxon>
    </lineage>
</organism>
<evidence type="ECO:0000256" key="7">
    <source>
        <dbReference type="SAM" id="MobiDB-lite"/>
    </source>
</evidence>
<feature type="region of interest" description="Disordered" evidence="7">
    <location>
        <begin position="1"/>
        <end position="24"/>
    </location>
</feature>
<feature type="compositionally biased region" description="Polar residues" evidence="7">
    <location>
        <begin position="1"/>
        <end position="14"/>
    </location>
</feature>
<dbReference type="InterPro" id="IPR021858">
    <property type="entry name" value="Fun_TF"/>
</dbReference>
<evidence type="ECO:0000313" key="9">
    <source>
        <dbReference type="EMBL" id="OIW32299.1"/>
    </source>
</evidence>
<dbReference type="Pfam" id="PF11951">
    <property type="entry name" value="Fungal_trans_2"/>
    <property type="match status" value="1"/>
</dbReference>
<keyword evidence="1" id="KW-0479">Metal-binding</keyword>
<dbReference type="Proteomes" id="UP000182658">
    <property type="component" value="Unassembled WGS sequence"/>
</dbReference>
<dbReference type="InParanoid" id="A0A1J7IYR2"/>
<keyword evidence="3" id="KW-0805">Transcription regulation</keyword>
<dbReference type="PROSITE" id="PS50048">
    <property type="entry name" value="ZN2_CY6_FUNGAL_2"/>
    <property type="match status" value="1"/>
</dbReference>
<evidence type="ECO:0000256" key="5">
    <source>
        <dbReference type="ARBA" id="ARBA00023163"/>
    </source>
</evidence>
<evidence type="ECO:0000256" key="4">
    <source>
        <dbReference type="ARBA" id="ARBA00023125"/>
    </source>
</evidence>
<evidence type="ECO:0000256" key="3">
    <source>
        <dbReference type="ARBA" id="ARBA00023015"/>
    </source>
</evidence>
<keyword evidence="6" id="KW-0539">Nucleus</keyword>
<keyword evidence="2" id="KW-0862">Zinc</keyword>
<dbReference type="PANTHER" id="PTHR36206">
    <property type="entry name" value="ASPERCRYPTIN BIOSYNTHESIS CLUSTER-SPECIFIC TRANSCRIPTION REGULATOR ATNN-RELATED"/>
    <property type="match status" value="1"/>
</dbReference>
<keyword evidence="4" id="KW-0238">DNA-binding</keyword>
<evidence type="ECO:0000256" key="1">
    <source>
        <dbReference type="ARBA" id="ARBA00022723"/>
    </source>
</evidence>
<dbReference type="STRING" id="1408157.A0A1J7IYR2"/>
<dbReference type="InterPro" id="IPR052360">
    <property type="entry name" value="Transcr_Regulatory_Proteins"/>
</dbReference>
<evidence type="ECO:0000256" key="6">
    <source>
        <dbReference type="ARBA" id="ARBA00023242"/>
    </source>
</evidence>
<dbReference type="OrthoDB" id="3172332at2759"/>
<dbReference type="CDD" id="cd00067">
    <property type="entry name" value="GAL4"/>
    <property type="match status" value="1"/>
</dbReference>
<dbReference type="Gene3D" id="4.10.240.10">
    <property type="entry name" value="Zn(2)-C6 fungal-type DNA-binding domain"/>
    <property type="match status" value="1"/>
</dbReference>
<dbReference type="Pfam" id="PF00172">
    <property type="entry name" value="Zn_clus"/>
    <property type="match status" value="1"/>
</dbReference>
<gene>
    <name evidence="9" type="ORF">CONLIGDRAFT_612841</name>
</gene>
<dbReference type="InterPro" id="IPR001138">
    <property type="entry name" value="Zn2Cys6_DnaBD"/>
</dbReference>
<evidence type="ECO:0000256" key="2">
    <source>
        <dbReference type="ARBA" id="ARBA00022833"/>
    </source>
</evidence>
<name>A0A1J7IYR2_9PEZI</name>
<dbReference type="AlphaFoldDB" id="A0A1J7IYR2"/>
<dbReference type="GO" id="GO:0000981">
    <property type="term" value="F:DNA-binding transcription factor activity, RNA polymerase II-specific"/>
    <property type="evidence" value="ECO:0007669"/>
    <property type="project" value="InterPro"/>
</dbReference>
<accession>A0A1J7IYR2</accession>
<sequence length="561" mass="63843">MQSTSTPGSLTGHTRTWRRPGTKVKSGCRTCKVRKVKCDEAFPACRRCVTTGRTCDGYGIWGGGTGGSPANKPCQSLGTISNYTTWTAKSTLPPTTLAYPVFASPEEKEHFHWFQVRTNSKLPGSFRSNFWSTLLLQASFGEPAIYHAVLALSSVHKRGVINNDREDQDDTIPDKLEQFALHHYLKAINQLQRYFTRGKDRSSCRIALIACIVFTSMDLLRGHFTAAQVHLQHGLKLLQQTYPNTISSPPATDQWIIEVFSRLYVQFRLFNQRSQQMYWPQLLHAGEPSDQSPIFRCAKEAWREIEQLLDDIFLLAHHAQQLQSEKPGHPRSHSLLERQQQVRDRAAQWLGRYETSTCPTIRGERLVDTRACHLLRSYHTMVTIMNEVALHPGDEVVFDSQTSMFVRLLEQLVDLRTASAAWLSYSRPPGLKFDMSRSIVDLGWIPPLFFTAIKCRVHRIRLQAIRLLESTSHREGIWDGKILARVSRRVMELEEKDYYGDVDTADDFSLSSAPCGKDLQMQTLPDSHRISAIEISFSTDPVQKITLHFKQRGISKSIAII</sequence>
<dbReference type="PANTHER" id="PTHR36206:SF16">
    <property type="entry name" value="TRANSCRIPTION FACTOR DOMAIN-CONTAINING PROTEIN-RELATED"/>
    <property type="match status" value="1"/>
</dbReference>
<feature type="domain" description="Zn(2)-C6 fungal-type" evidence="8">
    <location>
        <begin position="27"/>
        <end position="55"/>
    </location>
</feature>
<dbReference type="SMART" id="SM00066">
    <property type="entry name" value="GAL4"/>
    <property type="match status" value="1"/>
</dbReference>
<evidence type="ECO:0000313" key="10">
    <source>
        <dbReference type="Proteomes" id="UP000182658"/>
    </source>
</evidence>
<keyword evidence="10" id="KW-1185">Reference proteome</keyword>
<dbReference type="GO" id="GO:0003677">
    <property type="term" value="F:DNA binding"/>
    <property type="evidence" value="ECO:0007669"/>
    <property type="project" value="UniProtKB-KW"/>
</dbReference>
<reference evidence="9 10" key="1">
    <citation type="submission" date="2016-10" db="EMBL/GenBank/DDBJ databases">
        <title>Draft genome sequence of Coniochaeta ligniaria NRRL30616, a lignocellulolytic fungus for bioabatement of inhibitors in plant biomass hydrolysates.</title>
        <authorList>
            <consortium name="DOE Joint Genome Institute"/>
            <person name="Jimenez D.J."/>
            <person name="Hector R.E."/>
            <person name="Riley R."/>
            <person name="Sun H."/>
            <person name="Grigoriev I.V."/>
            <person name="Van Elsas J.D."/>
            <person name="Nichols N.N."/>
        </authorList>
    </citation>
    <scope>NUCLEOTIDE SEQUENCE [LARGE SCALE GENOMIC DNA]</scope>
    <source>
        <strain evidence="9 10">NRRL 30616</strain>
    </source>
</reference>
<evidence type="ECO:0000259" key="8">
    <source>
        <dbReference type="PROSITE" id="PS50048"/>
    </source>
</evidence>
<dbReference type="SUPFAM" id="SSF57701">
    <property type="entry name" value="Zn2/Cys6 DNA-binding domain"/>
    <property type="match status" value="1"/>
</dbReference>
<protein>
    <recommendedName>
        <fullName evidence="8">Zn(2)-C6 fungal-type domain-containing protein</fullName>
    </recommendedName>
</protein>
<dbReference type="InterPro" id="IPR036864">
    <property type="entry name" value="Zn2-C6_fun-type_DNA-bd_sf"/>
</dbReference>
<proteinExistence type="predicted"/>
<keyword evidence="5" id="KW-0804">Transcription</keyword>
<dbReference type="EMBL" id="KV875095">
    <property type="protein sequence ID" value="OIW32299.1"/>
    <property type="molecule type" value="Genomic_DNA"/>
</dbReference>
<dbReference type="GO" id="GO:0008270">
    <property type="term" value="F:zinc ion binding"/>
    <property type="evidence" value="ECO:0007669"/>
    <property type="project" value="InterPro"/>
</dbReference>
<dbReference type="PROSITE" id="PS00463">
    <property type="entry name" value="ZN2_CY6_FUNGAL_1"/>
    <property type="match status" value="1"/>
</dbReference>